<reference evidence="1" key="1">
    <citation type="submission" date="2022-11" db="EMBL/GenBank/DDBJ databases">
        <title>Genome Sequence of Cubamyces cubensis.</title>
        <authorList>
            <person name="Buettner E."/>
        </authorList>
    </citation>
    <scope>NUCLEOTIDE SEQUENCE</scope>
    <source>
        <strain evidence="1">MPL-01</strain>
    </source>
</reference>
<proteinExistence type="predicted"/>
<keyword evidence="2" id="KW-1185">Reference proteome</keyword>
<dbReference type="AlphaFoldDB" id="A0AAD7XC97"/>
<comment type="caution">
    <text evidence="1">The sequence shown here is derived from an EMBL/GenBank/DDBJ whole genome shotgun (WGS) entry which is preliminary data.</text>
</comment>
<evidence type="ECO:0000313" key="1">
    <source>
        <dbReference type="EMBL" id="KAJ8487466.1"/>
    </source>
</evidence>
<dbReference type="EMBL" id="JAPEVG010000078">
    <property type="protein sequence ID" value="KAJ8487466.1"/>
    <property type="molecule type" value="Genomic_DNA"/>
</dbReference>
<evidence type="ECO:0000313" key="2">
    <source>
        <dbReference type="Proteomes" id="UP001215151"/>
    </source>
</evidence>
<name>A0AAD7XC97_9APHY</name>
<dbReference type="Proteomes" id="UP001215151">
    <property type="component" value="Unassembled WGS sequence"/>
</dbReference>
<protein>
    <submittedName>
        <fullName evidence="1">Uncharacterized protein</fullName>
    </submittedName>
</protein>
<accession>A0AAD7XC97</accession>
<organism evidence="1 2">
    <name type="scientific">Trametes cubensis</name>
    <dbReference type="NCBI Taxonomy" id="1111947"/>
    <lineage>
        <taxon>Eukaryota</taxon>
        <taxon>Fungi</taxon>
        <taxon>Dikarya</taxon>
        <taxon>Basidiomycota</taxon>
        <taxon>Agaricomycotina</taxon>
        <taxon>Agaricomycetes</taxon>
        <taxon>Polyporales</taxon>
        <taxon>Polyporaceae</taxon>
        <taxon>Trametes</taxon>
    </lineage>
</organism>
<sequence length="239" mass="25937">MCAGDCSGWYGLAHVPPSIQKHLSFYHTDDRLPISLVPTRALSGLYPPPILVLVPTRSSSSLSLRSISPTILALHRLPLPSSPPPSVPSPPPTYILLRLTLGYPRSLSPTLIPRLPHHDPNRVRNEHIIHALSAPIALCRYRSLSLFQSLACLDLPKHIHSPFPIVISTARALPETLRQTFHRALSPQSQSLHEAFSVSPTGGTSLLFPSTLARPLDSLSCVRLSLCASIALPPVQSVA</sequence>
<gene>
    <name evidence="1" type="ORF">ONZ51_g4165</name>
</gene>